<feature type="non-terminal residue" evidence="1">
    <location>
        <position position="1"/>
    </location>
</feature>
<sequence length="203" mass="22773">PSAIAALSSFFSHSPSSPNHHHHRPCSSLSHLHLVTTVPLLLFKSLGSEDSGEPEMSSGGEETELNFDFHGVLPCVRTRGMRLSWIQRKRRRVATEGGVVSMSLKCPEYVKAWALMNNCHKPAEDDIFEYRVTEEIQKDRLTNNTHEACLPIHENCRVLTAHGSNTIVYVTDDHVDISTSNRDTGRSAVELSLYRLLSSRVCY</sequence>
<gene>
    <name evidence="1" type="primary">A05p024890.1_BraROA</name>
    <name evidence="1" type="ORF">IGI04_019166</name>
</gene>
<dbReference type="Proteomes" id="UP000823674">
    <property type="component" value="Chromosome A05"/>
</dbReference>
<dbReference type="EMBL" id="JADBGQ010000005">
    <property type="protein sequence ID" value="KAG5397352.1"/>
    <property type="molecule type" value="Genomic_DNA"/>
</dbReference>
<organism evidence="1 2">
    <name type="scientific">Brassica rapa subsp. trilocularis</name>
    <dbReference type="NCBI Taxonomy" id="1813537"/>
    <lineage>
        <taxon>Eukaryota</taxon>
        <taxon>Viridiplantae</taxon>
        <taxon>Streptophyta</taxon>
        <taxon>Embryophyta</taxon>
        <taxon>Tracheophyta</taxon>
        <taxon>Spermatophyta</taxon>
        <taxon>Magnoliopsida</taxon>
        <taxon>eudicotyledons</taxon>
        <taxon>Gunneridae</taxon>
        <taxon>Pentapetalae</taxon>
        <taxon>rosids</taxon>
        <taxon>malvids</taxon>
        <taxon>Brassicales</taxon>
        <taxon>Brassicaceae</taxon>
        <taxon>Brassiceae</taxon>
        <taxon>Brassica</taxon>
    </lineage>
</organism>
<accession>A0ABQ7MF21</accession>
<protein>
    <submittedName>
        <fullName evidence="1">Uncharacterized protein</fullName>
    </submittedName>
</protein>
<name>A0ABQ7MF21_BRACM</name>
<proteinExistence type="predicted"/>
<evidence type="ECO:0000313" key="1">
    <source>
        <dbReference type="EMBL" id="KAG5397352.1"/>
    </source>
</evidence>
<evidence type="ECO:0000313" key="2">
    <source>
        <dbReference type="Proteomes" id="UP000823674"/>
    </source>
</evidence>
<keyword evidence="2" id="KW-1185">Reference proteome</keyword>
<comment type="caution">
    <text evidence="1">The sequence shown here is derived from an EMBL/GenBank/DDBJ whole genome shotgun (WGS) entry which is preliminary data.</text>
</comment>
<reference evidence="1 2" key="1">
    <citation type="submission" date="2021-03" db="EMBL/GenBank/DDBJ databases">
        <authorList>
            <person name="King G.J."/>
            <person name="Bancroft I."/>
            <person name="Baten A."/>
            <person name="Bloomfield J."/>
            <person name="Borpatragohain P."/>
            <person name="He Z."/>
            <person name="Irish N."/>
            <person name="Irwin J."/>
            <person name="Liu K."/>
            <person name="Mauleon R.P."/>
            <person name="Moore J."/>
            <person name="Morris R."/>
            <person name="Ostergaard L."/>
            <person name="Wang B."/>
            <person name="Wells R."/>
        </authorList>
    </citation>
    <scope>NUCLEOTIDE SEQUENCE [LARGE SCALE GENOMIC DNA]</scope>
    <source>
        <strain evidence="1">R-o-18</strain>
        <tissue evidence="1">Leaf</tissue>
    </source>
</reference>